<evidence type="ECO:0000256" key="1">
    <source>
        <dbReference type="ARBA" id="ARBA00008857"/>
    </source>
</evidence>
<dbReference type="Pfam" id="PF00589">
    <property type="entry name" value="Phage_integrase"/>
    <property type="match status" value="1"/>
</dbReference>
<dbReference type="RefSeq" id="WP_073240271.1">
    <property type="nucleotide sequence ID" value="NZ_FQUY01000046.1"/>
</dbReference>
<dbReference type="Proteomes" id="UP000184148">
    <property type="component" value="Unassembled WGS sequence"/>
</dbReference>
<evidence type="ECO:0000313" key="6">
    <source>
        <dbReference type="Proteomes" id="UP000184148"/>
    </source>
</evidence>
<name>A0A1M5D922_9FIRM</name>
<dbReference type="EMBL" id="FQUY01000046">
    <property type="protein sequence ID" value="SHF63380.1"/>
    <property type="molecule type" value="Genomic_DNA"/>
</dbReference>
<protein>
    <submittedName>
        <fullName evidence="5">Site-specific recombinase XerD</fullName>
    </submittedName>
</protein>
<gene>
    <name evidence="5" type="ORF">SAMN02745133_03135</name>
</gene>
<evidence type="ECO:0000256" key="2">
    <source>
        <dbReference type="ARBA" id="ARBA00023125"/>
    </source>
</evidence>
<keyword evidence="3" id="KW-0233">DNA recombination</keyword>
<dbReference type="PROSITE" id="PS51898">
    <property type="entry name" value="TYR_RECOMBINASE"/>
    <property type="match status" value="1"/>
</dbReference>
<dbReference type="SUPFAM" id="SSF56349">
    <property type="entry name" value="DNA breaking-rejoining enzymes"/>
    <property type="match status" value="1"/>
</dbReference>
<evidence type="ECO:0000313" key="5">
    <source>
        <dbReference type="EMBL" id="SHF63380.1"/>
    </source>
</evidence>
<comment type="similarity">
    <text evidence="1">Belongs to the 'phage' integrase family.</text>
</comment>
<keyword evidence="2" id="KW-0238">DNA-binding</keyword>
<dbReference type="PANTHER" id="PTHR30349">
    <property type="entry name" value="PHAGE INTEGRASE-RELATED"/>
    <property type="match status" value="1"/>
</dbReference>
<dbReference type="GO" id="GO:0015074">
    <property type="term" value="P:DNA integration"/>
    <property type="evidence" value="ECO:0007669"/>
    <property type="project" value="InterPro"/>
</dbReference>
<feature type="domain" description="Tyr recombinase" evidence="4">
    <location>
        <begin position="104"/>
        <end position="307"/>
    </location>
</feature>
<dbReference type="InterPro" id="IPR050090">
    <property type="entry name" value="Tyrosine_recombinase_XerCD"/>
</dbReference>
<keyword evidence="6" id="KW-1185">Reference proteome</keyword>
<dbReference type="STRING" id="1121429.SAMN02745133_03135"/>
<sequence length="322" mass="37285">MTKKHLITSQVEEYIAYKQGMGFQITIEAAELRRFAAFARAQGHQSSLTIDLALNWASEKPHYTRWYRARRLETVHTFAKYAWAVDPNTEIPPTGVFGKCHGRTAPYIYSVDEVIMLMNQARQLLSPDGLRAMSVMTAIGLLWATGIRVCELCRLFREDVHFDTGELHIRDTKFHKERYIPMQVTVLEALKTYAEFRDHRCPHSTNPHFFLSTNGVTLSQRNLEYSFSRLRLCLLSDDKKQGWGRRPPRLYDLRHTFACNTIIRWYQEGADVNHRLLLLSTYLGHAKPSDTYWYLTGTPELLAQAGERFENLSLRSQIGGRP</sequence>
<dbReference type="PANTHER" id="PTHR30349:SF41">
    <property type="entry name" value="INTEGRASE_RECOMBINASE PROTEIN MJ0367-RELATED"/>
    <property type="match status" value="1"/>
</dbReference>
<dbReference type="GO" id="GO:0003677">
    <property type="term" value="F:DNA binding"/>
    <property type="evidence" value="ECO:0007669"/>
    <property type="project" value="UniProtKB-KW"/>
</dbReference>
<dbReference type="GO" id="GO:0006310">
    <property type="term" value="P:DNA recombination"/>
    <property type="evidence" value="ECO:0007669"/>
    <property type="project" value="UniProtKB-KW"/>
</dbReference>
<proteinExistence type="inferred from homology"/>
<evidence type="ECO:0000259" key="4">
    <source>
        <dbReference type="PROSITE" id="PS51898"/>
    </source>
</evidence>
<dbReference type="OrthoDB" id="9801717at2"/>
<dbReference type="Gene3D" id="1.10.443.10">
    <property type="entry name" value="Intergrase catalytic core"/>
    <property type="match status" value="1"/>
</dbReference>
<dbReference type="AlphaFoldDB" id="A0A1M5D922"/>
<organism evidence="5 6">
    <name type="scientific">Desulforamulus putei DSM 12395</name>
    <dbReference type="NCBI Taxonomy" id="1121429"/>
    <lineage>
        <taxon>Bacteria</taxon>
        <taxon>Bacillati</taxon>
        <taxon>Bacillota</taxon>
        <taxon>Clostridia</taxon>
        <taxon>Eubacteriales</taxon>
        <taxon>Peptococcaceae</taxon>
        <taxon>Desulforamulus</taxon>
    </lineage>
</organism>
<accession>A0A1M5D922</accession>
<dbReference type="InterPro" id="IPR002104">
    <property type="entry name" value="Integrase_catalytic"/>
</dbReference>
<evidence type="ECO:0000256" key="3">
    <source>
        <dbReference type="ARBA" id="ARBA00023172"/>
    </source>
</evidence>
<reference evidence="6" key="1">
    <citation type="submission" date="2016-11" db="EMBL/GenBank/DDBJ databases">
        <authorList>
            <person name="Varghese N."/>
            <person name="Submissions S."/>
        </authorList>
    </citation>
    <scope>NUCLEOTIDE SEQUENCE [LARGE SCALE GENOMIC DNA]</scope>
    <source>
        <strain evidence="6">DSM 12395</strain>
    </source>
</reference>
<dbReference type="InterPro" id="IPR013762">
    <property type="entry name" value="Integrase-like_cat_sf"/>
</dbReference>
<dbReference type="InterPro" id="IPR011010">
    <property type="entry name" value="DNA_brk_join_enz"/>
</dbReference>